<keyword evidence="1" id="KW-0732">Signal</keyword>
<name>F4RLX1_MELLP</name>
<keyword evidence="3" id="KW-1185">Reference proteome</keyword>
<proteinExistence type="predicted"/>
<organism evidence="3">
    <name type="scientific">Melampsora larici-populina (strain 98AG31 / pathotype 3-4-7)</name>
    <name type="common">Poplar leaf rust fungus</name>
    <dbReference type="NCBI Taxonomy" id="747676"/>
    <lineage>
        <taxon>Eukaryota</taxon>
        <taxon>Fungi</taxon>
        <taxon>Dikarya</taxon>
        <taxon>Basidiomycota</taxon>
        <taxon>Pucciniomycotina</taxon>
        <taxon>Pucciniomycetes</taxon>
        <taxon>Pucciniales</taxon>
        <taxon>Melampsoraceae</taxon>
        <taxon>Melampsora</taxon>
    </lineage>
</organism>
<dbReference type="HOGENOM" id="CLU_032497_0_0_1"/>
<dbReference type="KEGG" id="mlr:MELLADRAFT_106562"/>
<dbReference type="EMBL" id="GL883107">
    <property type="protein sequence ID" value="EGG06617.1"/>
    <property type="molecule type" value="Genomic_DNA"/>
</dbReference>
<evidence type="ECO:0000313" key="3">
    <source>
        <dbReference type="Proteomes" id="UP000001072"/>
    </source>
</evidence>
<accession>F4RLX1</accession>
<evidence type="ECO:0000256" key="1">
    <source>
        <dbReference type="SAM" id="SignalP"/>
    </source>
</evidence>
<gene>
    <name evidence="2" type="ORF">MELLADRAFT_106562</name>
</gene>
<dbReference type="RefSeq" id="XP_007410057.1">
    <property type="nucleotide sequence ID" value="XM_007409995.1"/>
</dbReference>
<evidence type="ECO:0008006" key="4">
    <source>
        <dbReference type="Google" id="ProtNLM"/>
    </source>
</evidence>
<sequence length="594" mass="68872">MSHLFVFLITINYFVFFRVVTSFFPNEQDLAAPRTLGTWEVATTSSTSLPSWFWDTDATYEPEYESRLEAIEEEFLDVLEQNKKLQDFQAHNAFNNEGIPLQGYPEHHLHIKQSLNTPTSSPIPSSQIDVGVLISYESKKSLPNTGRVDYRALIWTLKWQFQLAMWFTPGVSEDIISVFDEVKDSSKAQLPMGKTYPYDAQKVIPAIEKIQTNVVMGFLGSLRLIHFKYGDLSARKQLIEDGWKFLKNILNNQFVKLQDEVNCVTHKGFKTSNYKYKCSDDILSHALHMPERSPISFGIIIELLNMWYQSTKHQASLYKVNLSYNSFLKTCEEAYQQQGEGNSLWKVSSGCNSNELRQHKFSLENGVGINPSNEGEVNLIRAFPSRLKRMGWVIIDDKNTGYAGKIDVFFKSLSKDIQVFYRHQTLNKNIPKTNSNKIILSNEMINKAVLSAHQDIVPLFFGILSVIQKCKVDEKISKIIYEKGWEHLKTYFNQWLTFFRDNKNQAIWTTYYCRPREEEWSNIKYTISHMGKIVRGRCKSMQLLWYLVDIWYEVVIGKGESDTHEIAVHISPPNPSLTKLKYVEWVTPFVRVEL</sequence>
<feature type="chain" id="PRO_5003315256" description="Secreted protein" evidence="1">
    <location>
        <begin position="23"/>
        <end position="594"/>
    </location>
</feature>
<dbReference type="VEuPathDB" id="FungiDB:MELLADRAFT_106562"/>
<dbReference type="GeneID" id="18922922"/>
<reference evidence="3" key="1">
    <citation type="journal article" date="2011" name="Proc. Natl. Acad. Sci. U.S.A.">
        <title>Obligate biotrophy features unraveled by the genomic analysis of rust fungi.</title>
        <authorList>
            <person name="Duplessis S."/>
            <person name="Cuomo C.A."/>
            <person name="Lin Y.-C."/>
            <person name="Aerts A."/>
            <person name="Tisserant E."/>
            <person name="Veneault-Fourrey C."/>
            <person name="Joly D.L."/>
            <person name="Hacquard S."/>
            <person name="Amselem J."/>
            <person name="Cantarel B.L."/>
            <person name="Chiu R."/>
            <person name="Coutinho P.M."/>
            <person name="Feau N."/>
            <person name="Field M."/>
            <person name="Frey P."/>
            <person name="Gelhaye E."/>
            <person name="Goldberg J."/>
            <person name="Grabherr M.G."/>
            <person name="Kodira C.D."/>
            <person name="Kohler A."/>
            <person name="Kuees U."/>
            <person name="Lindquist E.A."/>
            <person name="Lucas S.M."/>
            <person name="Mago R."/>
            <person name="Mauceli E."/>
            <person name="Morin E."/>
            <person name="Murat C."/>
            <person name="Pangilinan J.L."/>
            <person name="Park R."/>
            <person name="Pearson M."/>
            <person name="Quesneville H."/>
            <person name="Rouhier N."/>
            <person name="Sakthikumar S."/>
            <person name="Salamov A.A."/>
            <person name="Schmutz J."/>
            <person name="Selles B."/>
            <person name="Shapiro H."/>
            <person name="Tanguay P."/>
            <person name="Tuskan G.A."/>
            <person name="Henrissat B."/>
            <person name="Van de Peer Y."/>
            <person name="Rouze P."/>
            <person name="Ellis J.G."/>
            <person name="Dodds P.N."/>
            <person name="Schein J.E."/>
            <person name="Zhong S."/>
            <person name="Hamelin R.C."/>
            <person name="Grigoriev I.V."/>
            <person name="Szabo L.J."/>
            <person name="Martin F."/>
        </authorList>
    </citation>
    <scope>NUCLEOTIDE SEQUENCE [LARGE SCALE GENOMIC DNA]</scope>
    <source>
        <strain evidence="3">98AG31 / pathotype 3-4-7</strain>
    </source>
</reference>
<dbReference type="InParanoid" id="F4RLX1"/>
<evidence type="ECO:0000313" key="2">
    <source>
        <dbReference type="EMBL" id="EGG06617.1"/>
    </source>
</evidence>
<protein>
    <recommendedName>
        <fullName evidence="4">Secreted protein</fullName>
    </recommendedName>
</protein>
<dbReference type="Proteomes" id="UP000001072">
    <property type="component" value="Unassembled WGS sequence"/>
</dbReference>
<dbReference type="AlphaFoldDB" id="F4RLX1"/>
<feature type="signal peptide" evidence="1">
    <location>
        <begin position="1"/>
        <end position="22"/>
    </location>
</feature>